<evidence type="ECO:0000256" key="7">
    <source>
        <dbReference type="PIRSR" id="PIRSR004762-1"/>
    </source>
</evidence>
<comment type="cofactor">
    <cofactor evidence="6">
        <name>[2Fe-2S] cluster</name>
        <dbReference type="ChEBI" id="CHEBI:190135"/>
    </cofactor>
</comment>
<dbReference type="SFLD" id="SFLDG01060">
    <property type="entry name" value="BATS_domain_containing"/>
    <property type="match status" value="1"/>
</dbReference>
<evidence type="ECO:0000256" key="8">
    <source>
        <dbReference type="PIRSR" id="PIRSR004762-2"/>
    </source>
</evidence>
<evidence type="ECO:0000259" key="9">
    <source>
        <dbReference type="PROSITE" id="PS51918"/>
    </source>
</evidence>
<dbReference type="PANTHER" id="PTHR43726:SF1">
    <property type="entry name" value="BIOTIN SYNTHASE"/>
    <property type="match status" value="1"/>
</dbReference>
<feature type="domain" description="Radical SAM core" evidence="9">
    <location>
        <begin position="48"/>
        <end position="270"/>
    </location>
</feature>
<comment type="cofactor">
    <cofactor evidence="7">
        <name>[4Fe-4S] cluster</name>
        <dbReference type="ChEBI" id="CHEBI:49883"/>
    </cofactor>
    <text evidence="7">Binds 1 [4Fe-4S] cluster. The cluster is coordinated with 3 cysteines and an exchangeable S-adenosyl-L-methionine.</text>
</comment>
<dbReference type="GO" id="GO:0044272">
    <property type="term" value="P:sulfur compound biosynthetic process"/>
    <property type="evidence" value="ECO:0007669"/>
    <property type="project" value="UniProtKB-ARBA"/>
</dbReference>
<evidence type="ECO:0000313" key="11">
    <source>
        <dbReference type="Proteomes" id="UP000651482"/>
    </source>
</evidence>
<feature type="binding site" evidence="8">
    <location>
        <position position="233"/>
    </location>
    <ligand>
        <name>S-adenosyl-L-methionine</name>
        <dbReference type="ChEBI" id="CHEBI:59789"/>
    </ligand>
</feature>
<feature type="binding site" evidence="7">
    <location>
        <position position="62"/>
    </location>
    <ligand>
        <name>[4Fe-4S] cluster</name>
        <dbReference type="ChEBI" id="CHEBI:49883"/>
        <note>4Fe-4S-S-AdoMet</note>
    </ligand>
</feature>
<reference evidence="10" key="1">
    <citation type="submission" date="2020-08" db="EMBL/GenBank/DDBJ databases">
        <title>Genome public.</title>
        <authorList>
            <person name="Liu C."/>
            <person name="Sun Q."/>
        </authorList>
    </citation>
    <scope>NUCLEOTIDE SEQUENCE</scope>
    <source>
        <strain evidence="10">NSJ-40</strain>
    </source>
</reference>
<dbReference type="PANTHER" id="PTHR43726">
    <property type="entry name" value="3-METHYLORNITHINE SYNTHASE"/>
    <property type="match status" value="1"/>
</dbReference>
<keyword evidence="4 7" id="KW-0408">Iron</keyword>
<evidence type="ECO:0000256" key="6">
    <source>
        <dbReference type="ARBA" id="ARBA00034078"/>
    </source>
</evidence>
<dbReference type="CDD" id="cd01335">
    <property type="entry name" value="Radical_SAM"/>
    <property type="match status" value="1"/>
</dbReference>
<dbReference type="InterPro" id="IPR013785">
    <property type="entry name" value="Aldolase_TIM"/>
</dbReference>
<keyword evidence="11" id="KW-1185">Reference proteome</keyword>
<evidence type="ECO:0000256" key="1">
    <source>
        <dbReference type="ARBA" id="ARBA00022485"/>
    </source>
</evidence>
<dbReference type="GO" id="GO:0042364">
    <property type="term" value="P:water-soluble vitamin biosynthetic process"/>
    <property type="evidence" value="ECO:0007669"/>
    <property type="project" value="UniProtKB-ARBA"/>
</dbReference>
<name>A0A926HQX2_9FIRM</name>
<dbReference type="InterPro" id="IPR024021">
    <property type="entry name" value="FeFe-hyd_HydE_rSAM"/>
</dbReference>
<feature type="binding site" evidence="7">
    <location>
        <position position="66"/>
    </location>
    <ligand>
        <name>[4Fe-4S] cluster</name>
        <dbReference type="ChEBI" id="CHEBI:49883"/>
        <note>4Fe-4S-S-AdoMet</note>
    </ligand>
</feature>
<keyword evidence="3" id="KW-0479">Metal-binding</keyword>
<keyword evidence="2 7" id="KW-0949">S-adenosyl-L-methionine</keyword>
<feature type="binding site" evidence="8">
    <location>
        <position position="162"/>
    </location>
    <ligand>
        <name>S-adenosyl-L-methionine</name>
        <dbReference type="ChEBI" id="CHEBI:59789"/>
    </ligand>
</feature>
<dbReference type="AlphaFoldDB" id="A0A926HQX2"/>
<dbReference type="InterPro" id="IPR010722">
    <property type="entry name" value="BATS_dom"/>
</dbReference>
<dbReference type="SMART" id="SM00876">
    <property type="entry name" value="BATS"/>
    <property type="match status" value="1"/>
</dbReference>
<evidence type="ECO:0000256" key="5">
    <source>
        <dbReference type="ARBA" id="ARBA00023014"/>
    </source>
</evidence>
<gene>
    <name evidence="10" type="primary">hydE</name>
    <name evidence="10" type="ORF">IAG03_03925</name>
</gene>
<organism evidence="10 11">
    <name type="scientific">Yeguia hominis</name>
    <dbReference type="NCBI Taxonomy" id="2763662"/>
    <lineage>
        <taxon>Bacteria</taxon>
        <taxon>Bacillati</taxon>
        <taxon>Bacillota</taxon>
        <taxon>Clostridia</taxon>
        <taxon>Eubacteriales</taxon>
        <taxon>Yeguiaceae</taxon>
        <taxon>Yeguia</taxon>
    </lineage>
</organism>
<evidence type="ECO:0000313" key="10">
    <source>
        <dbReference type="EMBL" id="MBC8533164.1"/>
    </source>
</evidence>
<sequence>MDILLKRLMEGGSLTREDWITLIADSTPETDQLLFEMARAVRHRHYGRDVYIRGLIEISNYCKNDCLYCGIRRSNPHAERYRMPESDILLCCETGYRLGFRTFVLQGGEDPYFTDDRVVSIVSAIKRSYPDCAVTLSLGEKEPESYARFREAGADRYLLRHETANRTHYARLHPPELSFTHRQDCLRTLKTLGYSVGAGFMVGSPGQTAECLADDMLFLQELKPQMVGIGPFLPHHDTPFAKEPAGSLELSLRMLALTRLLLPKVLLPATTALGSVDPTGRVRGILAGANVVMPNLSPEKNRGKYLLYDGKAAVGLEAAESLERLKQQMASAGYRVVVGRGDPAV</sequence>
<dbReference type="SMART" id="SM00729">
    <property type="entry name" value="Elp3"/>
    <property type="match status" value="1"/>
</dbReference>
<dbReference type="InterPro" id="IPR006638">
    <property type="entry name" value="Elp3/MiaA/NifB-like_rSAM"/>
</dbReference>
<dbReference type="EMBL" id="JACRSN010000004">
    <property type="protein sequence ID" value="MBC8533164.1"/>
    <property type="molecule type" value="Genomic_DNA"/>
</dbReference>
<dbReference type="SUPFAM" id="SSF102114">
    <property type="entry name" value="Radical SAM enzymes"/>
    <property type="match status" value="1"/>
</dbReference>
<evidence type="ECO:0000256" key="4">
    <source>
        <dbReference type="ARBA" id="ARBA00023004"/>
    </source>
</evidence>
<accession>A0A926HQX2</accession>
<feature type="binding site" evidence="8">
    <location>
        <position position="137"/>
    </location>
    <ligand>
        <name>(3R)-3-methyl-D-ornithine</name>
        <dbReference type="ChEBI" id="CHEBI:64642"/>
    </ligand>
</feature>
<dbReference type="RefSeq" id="WP_249318513.1">
    <property type="nucleotide sequence ID" value="NZ_JACRSN010000004.1"/>
</dbReference>
<protein>
    <submittedName>
        <fullName evidence="10">[FeFe] hydrogenase H-cluster radical SAM maturase HydE</fullName>
    </submittedName>
</protein>
<feature type="binding site" evidence="8">
    <location>
        <position position="182"/>
    </location>
    <ligand>
        <name>S-adenosyl-L-methionine</name>
        <dbReference type="ChEBI" id="CHEBI:59789"/>
    </ligand>
</feature>
<evidence type="ECO:0000256" key="2">
    <source>
        <dbReference type="ARBA" id="ARBA00022691"/>
    </source>
</evidence>
<dbReference type="InterPro" id="IPR034422">
    <property type="entry name" value="HydE/PylB-like"/>
</dbReference>
<dbReference type="InterPro" id="IPR058240">
    <property type="entry name" value="rSAM_sf"/>
</dbReference>
<dbReference type="NCBIfam" id="TIGR03956">
    <property type="entry name" value="rSAM_HydE"/>
    <property type="match status" value="1"/>
</dbReference>
<dbReference type="PROSITE" id="PS51918">
    <property type="entry name" value="RADICAL_SAM"/>
    <property type="match status" value="1"/>
</dbReference>
<keyword evidence="1 7" id="KW-0004">4Fe-4S</keyword>
<proteinExistence type="predicted"/>
<comment type="caution">
    <text evidence="10">The sequence shown here is derived from an EMBL/GenBank/DDBJ whole genome shotgun (WGS) entry which is preliminary data.</text>
</comment>
<dbReference type="Proteomes" id="UP000651482">
    <property type="component" value="Unassembled WGS sequence"/>
</dbReference>
<feature type="binding site" evidence="7">
    <location>
        <position position="69"/>
    </location>
    <ligand>
        <name>[4Fe-4S] cluster</name>
        <dbReference type="ChEBI" id="CHEBI:49883"/>
        <note>4Fe-4S-S-AdoMet</note>
    </ligand>
</feature>
<dbReference type="PIRSF" id="PIRSF004762">
    <property type="entry name" value="CHP00423"/>
    <property type="match status" value="1"/>
</dbReference>
<dbReference type="Pfam" id="PF04055">
    <property type="entry name" value="Radical_SAM"/>
    <property type="match status" value="1"/>
</dbReference>
<dbReference type="GO" id="GO:0016740">
    <property type="term" value="F:transferase activity"/>
    <property type="evidence" value="ECO:0007669"/>
    <property type="project" value="TreeGrafter"/>
</dbReference>
<dbReference type="SFLD" id="SFLDG01280">
    <property type="entry name" value="HydE/PylB-like"/>
    <property type="match status" value="1"/>
</dbReference>
<evidence type="ECO:0000256" key="3">
    <source>
        <dbReference type="ARBA" id="ARBA00022723"/>
    </source>
</evidence>
<dbReference type="InterPro" id="IPR007197">
    <property type="entry name" value="rSAM"/>
</dbReference>
<dbReference type="GO" id="GO:0051539">
    <property type="term" value="F:4 iron, 4 sulfur cluster binding"/>
    <property type="evidence" value="ECO:0007669"/>
    <property type="project" value="UniProtKB-KW"/>
</dbReference>
<keyword evidence="5 7" id="KW-0411">Iron-sulfur</keyword>
<dbReference type="SFLD" id="SFLDS00029">
    <property type="entry name" value="Radical_SAM"/>
    <property type="match status" value="1"/>
</dbReference>
<dbReference type="GO" id="GO:0046872">
    <property type="term" value="F:metal ion binding"/>
    <property type="evidence" value="ECO:0007669"/>
    <property type="project" value="UniProtKB-KW"/>
</dbReference>
<dbReference type="Gene3D" id="3.20.20.70">
    <property type="entry name" value="Aldolase class I"/>
    <property type="match status" value="1"/>
</dbReference>
<dbReference type="SFLD" id="SFLDF00348">
    <property type="entry name" value="FeFe_hydrogenase_maturase_(Hyd"/>
    <property type="match status" value="1"/>
</dbReference>